<dbReference type="AlphaFoldDB" id="A0A401NIS2"/>
<evidence type="ECO:0000313" key="3">
    <source>
        <dbReference type="Proteomes" id="UP000288216"/>
    </source>
</evidence>
<dbReference type="OrthoDB" id="9940890at2759"/>
<name>A0A401NIS2_SCYTO</name>
<dbReference type="Proteomes" id="UP000288216">
    <property type="component" value="Unassembled WGS sequence"/>
</dbReference>
<proteinExistence type="predicted"/>
<dbReference type="GO" id="GO:0007283">
    <property type="term" value="P:spermatogenesis"/>
    <property type="evidence" value="ECO:0007669"/>
    <property type="project" value="InterPro"/>
</dbReference>
<accession>A0A401NIS2</accession>
<dbReference type="InterPro" id="IPR031399">
    <property type="entry name" value="TDRP"/>
</dbReference>
<feature type="compositionally biased region" description="Polar residues" evidence="1">
    <location>
        <begin position="132"/>
        <end position="143"/>
    </location>
</feature>
<evidence type="ECO:0000313" key="2">
    <source>
        <dbReference type="EMBL" id="GCB60770.1"/>
    </source>
</evidence>
<reference evidence="2 3" key="1">
    <citation type="journal article" date="2018" name="Nat. Ecol. Evol.">
        <title>Shark genomes provide insights into elasmobranch evolution and the origin of vertebrates.</title>
        <authorList>
            <person name="Hara Y"/>
            <person name="Yamaguchi K"/>
            <person name="Onimaru K"/>
            <person name="Kadota M"/>
            <person name="Koyanagi M"/>
            <person name="Keeley SD"/>
            <person name="Tatsumi K"/>
            <person name="Tanaka K"/>
            <person name="Motone F"/>
            <person name="Kageyama Y"/>
            <person name="Nozu R"/>
            <person name="Adachi N"/>
            <person name="Nishimura O"/>
            <person name="Nakagawa R"/>
            <person name="Tanegashima C"/>
            <person name="Kiyatake I"/>
            <person name="Matsumoto R"/>
            <person name="Murakumo K"/>
            <person name="Nishida K"/>
            <person name="Terakita A"/>
            <person name="Kuratani S"/>
            <person name="Sato K"/>
            <person name="Hyodo S Kuraku.S."/>
        </authorList>
    </citation>
    <scope>NUCLEOTIDE SEQUENCE [LARGE SCALE GENOMIC DNA]</scope>
</reference>
<dbReference type="EMBL" id="BFAA01006300">
    <property type="protein sequence ID" value="GCB60770.1"/>
    <property type="molecule type" value="Genomic_DNA"/>
</dbReference>
<dbReference type="OMA" id="DEGPNAM"/>
<evidence type="ECO:0008006" key="4">
    <source>
        <dbReference type="Google" id="ProtNLM"/>
    </source>
</evidence>
<dbReference type="PANTHER" id="PTHR35663">
    <property type="entry name" value="TESTIS DEVELOPMENT-RELATED PROTEIN-RELATED"/>
    <property type="match status" value="1"/>
</dbReference>
<sequence length="204" mass="22283">MNQGIWKVYKNKVLKSFTADEEEEIKEQNNESVIDMTAEEGSSSVSQLAKKKIEQAGAESMMVFVCLQVQGASAKGWKCMSSLFNKDDEHKLLPAENIAPVEHVLSEPAPQEPGPEKKLTGFWDSFATKWHQTSEANKGSDSTGAGAGEGEAANTPNNEDGETEDMPKSGAYTNLGESSDPGFKWNFVTSKLAELKNRSMQKSN</sequence>
<dbReference type="Pfam" id="PF15683">
    <property type="entry name" value="TDRP"/>
    <property type="match status" value="1"/>
</dbReference>
<evidence type="ECO:0000256" key="1">
    <source>
        <dbReference type="SAM" id="MobiDB-lite"/>
    </source>
</evidence>
<protein>
    <recommendedName>
        <fullName evidence="4">Testis development-related protein</fullName>
    </recommendedName>
</protein>
<keyword evidence="3" id="KW-1185">Reference proteome</keyword>
<gene>
    <name evidence="2" type="ORF">scyTo_0012796</name>
</gene>
<dbReference type="PANTHER" id="PTHR35663:SF3">
    <property type="entry name" value="GENE, 30191-RELATED"/>
    <property type="match status" value="1"/>
</dbReference>
<feature type="region of interest" description="Disordered" evidence="1">
    <location>
        <begin position="132"/>
        <end position="184"/>
    </location>
</feature>
<organism evidence="2 3">
    <name type="scientific">Scyliorhinus torazame</name>
    <name type="common">Cloudy catshark</name>
    <name type="synonym">Catulus torazame</name>
    <dbReference type="NCBI Taxonomy" id="75743"/>
    <lineage>
        <taxon>Eukaryota</taxon>
        <taxon>Metazoa</taxon>
        <taxon>Chordata</taxon>
        <taxon>Craniata</taxon>
        <taxon>Vertebrata</taxon>
        <taxon>Chondrichthyes</taxon>
        <taxon>Elasmobranchii</taxon>
        <taxon>Galeomorphii</taxon>
        <taxon>Galeoidea</taxon>
        <taxon>Carcharhiniformes</taxon>
        <taxon>Scyliorhinidae</taxon>
        <taxon>Scyliorhinus</taxon>
    </lineage>
</organism>
<comment type="caution">
    <text evidence="2">The sequence shown here is derived from an EMBL/GenBank/DDBJ whole genome shotgun (WGS) entry which is preliminary data.</text>
</comment>